<proteinExistence type="predicted"/>
<dbReference type="AlphaFoldDB" id="A0AA35S1T4"/>
<evidence type="ECO:0000313" key="3">
    <source>
        <dbReference type="Proteomes" id="UP001174909"/>
    </source>
</evidence>
<feature type="region of interest" description="Disordered" evidence="1">
    <location>
        <begin position="202"/>
        <end position="221"/>
    </location>
</feature>
<sequence length="221" mass="25271">MSSVNGEAESEEFGSAPSTTELMRARLRPRGRAGQHLVPVIKKRRTSRGRGVVTSDKRRLRAEEEDKKEVKQVKDEASGKEKMEGGDGDNKQVHIPTLKRTDSSYLITAASKDCNNDCSDWDQESARPLEKEYPKPSSNYQKTQRRLARQKQLDEMRTREAAQARAERLKRRQGLLPPSKKSHECRVMWKEESNLVEVFRYSPCPSSRGSTLEPEELDLNQ</sequence>
<gene>
    <name evidence="2" type="ORF">GBAR_LOCUS12333</name>
</gene>
<accession>A0AA35S1T4</accession>
<keyword evidence="3" id="KW-1185">Reference proteome</keyword>
<feature type="compositionally biased region" description="Basic and acidic residues" evidence="1">
    <location>
        <begin position="151"/>
        <end position="167"/>
    </location>
</feature>
<evidence type="ECO:0000313" key="2">
    <source>
        <dbReference type="EMBL" id="CAI8020641.1"/>
    </source>
</evidence>
<protein>
    <submittedName>
        <fullName evidence="2">Uncharacterized protein</fullName>
    </submittedName>
</protein>
<feature type="region of interest" description="Disordered" evidence="1">
    <location>
        <begin position="113"/>
        <end position="184"/>
    </location>
</feature>
<organism evidence="2 3">
    <name type="scientific">Geodia barretti</name>
    <name type="common">Barrett's horny sponge</name>
    <dbReference type="NCBI Taxonomy" id="519541"/>
    <lineage>
        <taxon>Eukaryota</taxon>
        <taxon>Metazoa</taxon>
        <taxon>Porifera</taxon>
        <taxon>Demospongiae</taxon>
        <taxon>Heteroscleromorpha</taxon>
        <taxon>Tetractinellida</taxon>
        <taxon>Astrophorina</taxon>
        <taxon>Geodiidae</taxon>
        <taxon>Geodia</taxon>
    </lineage>
</organism>
<dbReference type="Proteomes" id="UP001174909">
    <property type="component" value="Unassembled WGS sequence"/>
</dbReference>
<feature type="compositionally biased region" description="Basic and acidic residues" evidence="1">
    <location>
        <begin position="55"/>
        <end position="92"/>
    </location>
</feature>
<feature type="region of interest" description="Disordered" evidence="1">
    <location>
        <begin position="1"/>
        <end position="101"/>
    </location>
</feature>
<name>A0AA35S1T4_GEOBA</name>
<evidence type="ECO:0000256" key="1">
    <source>
        <dbReference type="SAM" id="MobiDB-lite"/>
    </source>
</evidence>
<feature type="compositionally biased region" description="Basic and acidic residues" evidence="1">
    <location>
        <begin position="124"/>
        <end position="134"/>
    </location>
</feature>
<reference evidence="2" key="1">
    <citation type="submission" date="2023-03" db="EMBL/GenBank/DDBJ databases">
        <authorList>
            <person name="Steffen K."/>
            <person name="Cardenas P."/>
        </authorList>
    </citation>
    <scope>NUCLEOTIDE SEQUENCE</scope>
</reference>
<dbReference type="EMBL" id="CASHTH010001840">
    <property type="protein sequence ID" value="CAI8020641.1"/>
    <property type="molecule type" value="Genomic_DNA"/>
</dbReference>
<comment type="caution">
    <text evidence="2">The sequence shown here is derived from an EMBL/GenBank/DDBJ whole genome shotgun (WGS) entry which is preliminary data.</text>
</comment>